<dbReference type="AlphaFoldDB" id="A0A6G4AM55"/>
<dbReference type="Gene3D" id="2.60.40.1180">
    <property type="entry name" value="Golgi alpha-mannosidase II"/>
    <property type="match status" value="1"/>
</dbReference>
<evidence type="ECO:0000313" key="3">
    <source>
        <dbReference type="Proteomes" id="UP000476310"/>
    </source>
</evidence>
<evidence type="ECO:0000313" key="2">
    <source>
        <dbReference type="EMBL" id="NEW73701.1"/>
    </source>
</evidence>
<reference evidence="2" key="1">
    <citation type="submission" date="2020-02" db="EMBL/GenBank/DDBJ databases">
        <title>A new Streptomyces sp. for controlling soil-borne diseases.</title>
        <authorList>
            <person name="Li X."/>
            <person name="Tian Y."/>
            <person name="Gao K."/>
        </authorList>
    </citation>
    <scope>NUCLEOTIDE SEQUENCE [LARGE SCALE GENOMIC DNA]</scope>
    <source>
        <strain evidence="2">0250</strain>
    </source>
</reference>
<dbReference type="InterPro" id="IPR054363">
    <property type="entry name" value="GH95_cat"/>
</dbReference>
<dbReference type="InterPro" id="IPR008928">
    <property type="entry name" value="6-hairpin_glycosidase_sf"/>
</dbReference>
<protein>
    <recommendedName>
        <fullName evidence="1">Glycosyl hydrolase family 95 catalytic domain-containing protein</fullName>
    </recommendedName>
</protein>
<dbReference type="Gene3D" id="1.50.10.10">
    <property type="match status" value="1"/>
</dbReference>
<dbReference type="Pfam" id="PF22124">
    <property type="entry name" value="Glyco_hydro_95_cat"/>
    <property type="match status" value="1"/>
</dbReference>
<accession>A0A6G4AM55</accession>
<dbReference type="GO" id="GO:0005975">
    <property type="term" value="P:carbohydrate metabolic process"/>
    <property type="evidence" value="ECO:0007669"/>
    <property type="project" value="InterPro"/>
</dbReference>
<dbReference type="PANTHER" id="PTHR31084:SF0">
    <property type="entry name" value="ALPHA-L-FUCOSIDASE 2"/>
    <property type="match status" value="1"/>
</dbReference>
<dbReference type="PANTHER" id="PTHR31084">
    <property type="entry name" value="ALPHA-L-FUCOSIDASE 2"/>
    <property type="match status" value="1"/>
</dbReference>
<dbReference type="EMBL" id="JAAIKT010000034">
    <property type="protein sequence ID" value="NEW73701.1"/>
    <property type="molecule type" value="Genomic_DNA"/>
</dbReference>
<feature type="domain" description="Glycosyl hydrolase family 95 catalytic" evidence="1">
    <location>
        <begin position="61"/>
        <end position="269"/>
    </location>
</feature>
<comment type="caution">
    <text evidence="2">The sequence shown here is derived from an EMBL/GenBank/DDBJ whole genome shotgun (WGS) entry which is preliminary data.</text>
</comment>
<proteinExistence type="predicted"/>
<organism evidence="2 3">
    <name type="scientific">Streptomyces rhizosphaericus</name>
    <dbReference type="NCBI Taxonomy" id="114699"/>
    <lineage>
        <taxon>Bacteria</taxon>
        <taxon>Bacillati</taxon>
        <taxon>Actinomycetota</taxon>
        <taxon>Actinomycetes</taxon>
        <taxon>Kitasatosporales</taxon>
        <taxon>Streptomycetaceae</taxon>
        <taxon>Streptomyces</taxon>
        <taxon>Streptomyces violaceusniger group</taxon>
    </lineage>
</organism>
<sequence>MADPLNQAVLDYRSEGSANIGRLQTVPVGDGVSQEFKDAVPASTRGYLYPVGIGPQGACSEWYFWNQPTNATYAAVTLVSTYEYSPDAAFLKDALYPYLLQLANFWEDYVGPKEADGKYHFMGSAFEGDWAKDDSLGLAAIRYVLTHTVKFSEQLGVDDSDRAKWKDILAGLPDFPTVVYDGKTVYNRDYTNTDFSTMIGKTIVNLEFIHPFGQLDLESSDAQRQVAIDTLDAMASWEQGNNLAKSYGVAARVGYPARSLQERLRSLIASKMRANLSVEQEGGGLESVAMTDAINAMLLQSTNGTIRLFPNYPAGQKAHFSRLRVQGGFLVSADYDGTDVSGVSLTADNAGGPVTVLNPWPGRTMKVTDATGAAVDASQSNDRYTFTTTAGGHFTLSP</sequence>
<dbReference type="Proteomes" id="UP000476310">
    <property type="component" value="Unassembled WGS sequence"/>
</dbReference>
<evidence type="ECO:0000259" key="1">
    <source>
        <dbReference type="Pfam" id="PF22124"/>
    </source>
</evidence>
<gene>
    <name evidence="2" type="ORF">G4H13_25880</name>
</gene>
<dbReference type="InterPro" id="IPR012341">
    <property type="entry name" value="6hp_glycosidase-like_sf"/>
</dbReference>
<keyword evidence="3" id="KW-1185">Reference proteome</keyword>
<dbReference type="GO" id="GO:0004560">
    <property type="term" value="F:alpha-L-fucosidase activity"/>
    <property type="evidence" value="ECO:0007669"/>
    <property type="project" value="TreeGrafter"/>
</dbReference>
<dbReference type="SUPFAM" id="SSF48208">
    <property type="entry name" value="Six-hairpin glycosidases"/>
    <property type="match status" value="1"/>
</dbReference>
<name>A0A6G4AM55_9ACTN</name>
<dbReference type="InterPro" id="IPR013780">
    <property type="entry name" value="Glyco_hydro_b"/>
</dbReference>